<dbReference type="Pfam" id="PF00480">
    <property type="entry name" value="ROK"/>
    <property type="match status" value="1"/>
</dbReference>
<evidence type="ECO:0000256" key="1">
    <source>
        <dbReference type="ARBA" id="ARBA00006479"/>
    </source>
</evidence>
<dbReference type="InterPro" id="IPR000600">
    <property type="entry name" value="ROK"/>
</dbReference>
<dbReference type="PROSITE" id="PS01125">
    <property type="entry name" value="ROK"/>
    <property type="match status" value="1"/>
</dbReference>
<sequence length="341" mass="35701">MADAESFVVVGLDNGGTSNNATVLDASGRFLVDRLVETPSMVREGPEVAVERLADALENVLRLAGVARSRVRAVGLDTPGPASADGVISSKGATNFSEPPWHGFDFRGALEARLALPVVYNNDGNAAALYAHHVRFGAAAHEHSSISAIVGTGLGGGIVENGRVVKGAAGMAGELGHVHIPLHGVLEDGQPLPECNCGFTGDAESVASLTGIEKNLLPFWLTRFPDHELASVEPLGKAAKLLRGYGENGDPLALNVFEQQAKAIGRLFTIAANFTDPSAYFLGGGVVEAAPHFREWFLEKVRENTLLREEQLRVAAVSLVDDLDMAGARGAALAALDAARG</sequence>
<dbReference type="PANTHER" id="PTHR18964:SF149">
    <property type="entry name" value="BIFUNCTIONAL UDP-N-ACETYLGLUCOSAMINE 2-EPIMERASE_N-ACETYLMANNOSAMINE KINASE"/>
    <property type="match status" value="1"/>
</dbReference>
<accession>A0ABW6VGC3</accession>
<dbReference type="EMBL" id="JBIAXI010000020">
    <property type="protein sequence ID" value="MFF4776829.1"/>
    <property type="molecule type" value="Genomic_DNA"/>
</dbReference>
<dbReference type="InterPro" id="IPR049874">
    <property type="entry name" value="ROK_cs"/>
</dbReference>
<dbReference type="Proteomes" id="UP001602119">
    <property type="component" value="Unassembled WGS sequence"/>
</dbReference>
<comment type="similarity">
    <text evidence="1">Belongs to the ROK (NagC/XylR) family.</text>
</comment>
<dbReference type="SUPFAM" id="SSF53067">
    <property type="entry name" value="Actin-like ATPase domain"/>
    <property type="match status" value="1"/>
</dbReference>
<dbReference type="InterPro" id="IPR043129">
    <property type="entry name" value="ATPase_NBD"/>
</dbReference>
<comment type="caution">
    <text evidence="2">The sequence shown here is derived from an EMBL/GenBank/DDBJ whole genome shotgun (WGS) entry which is preliminary data.</text>
</comment>
<proteinExistence type="inferred from homology"/>
<evidence type="ECO:0000313" key="2">
    <source>
        <dbReference type="EMBL" id="MFF4776829.1"/>
    </source>
</evidence>
<reference evidence="2 3" key="1">
    <citation type="submission" date="2024-10" db="EMBL/GenBank/DDBJ databases">
        <title>The Natural Products Discovery Center: Release of the First 8490 Sequenced Strains for Exploring Actinobacteria Biosynthetic Diversity.</title>
        <authorList>
            <person name="Kalkreuter E."/>
            <person name="Kautsar S.A."/>
            <person name="Yang D."/>
            <person name="Bader C.D."/>
            <person name="Teijaro C.N."/>
            <person name="Fluegel L."/>
            <person name="Davis C.M."/>
            <person name="Simpson J.R."/>
            <person name="Lauterbach L."/>
            <person name="Steele A.D."/>
            <person name="Gui C."/>
            <person name="Meng S."/>
            <person name="Li G."/>
            <person name="Viehrig K."/>
            <person name="Ye F."/>
            <person name="Su P."/>
            <person name="Kiefer A.F."/>
            <person name="Nichols A."/>
            <person name="Cepeda A.J."/>
            <person name="Yan W."/>
            <person name="Fan B."/>
            <person name="Jiang Y."/>
            <person name="Adhikari A."/>
            <person name="Zheng C.-J."/>
            <person name="Schuster L."/>
            <person name="Cowan T.M."/>
            <person name="Smanski M.J."/>
            <person name="Chevrette M.G."/>
            <person name="De Carvalho L.P.S."/>
            <person name="Shen B."/>
        </authorList>
    </citation>
    <scope>NUCLEOTIDE SEQUENCE [LARGE SCALE GENOMIC DNA]</scope>
    <source>
        <strain evidence="2 3">NPDC001281</strain>
    </source>
</reference>
<name>A0ABW6VGC3_MICFU</name>
<protein>
    <submittedName>
        <fullName evidence="2">ROK family protein</fullName>
    </submittedName>
</protein>
<dbReference type="RefSeq" id="WP_066937282.1">
    <property type="nucleotide sequence ID" value="NZ_BBYK01000041.1"/>
</dbReference>
<dbReference type="PANTHER" id="PTHR18964">
    <property type="entry name" value="ROK (REPRESSOR, ORF, KINASE) FAMILY"/>
    <property type="match status" value="1"/>
</dbReference>
<keyword evidence="3" id="KW-1185">Reference proteome</keyword>
<evidence type="ECO:0000313" key="3">
    <source>
        <dbReference type="Proteomes" id="UP001602119"/>
    </source>
</evidence>
<organism evidence="2 3">
    <name type="scientific">Microtetraspora fusca</name>
    <dbReference type="NCBI Taxonomy" id="1997"/>
    <lineage>
        <taxon>Bacteria</taxon>
        <taxon>Bacillati</taxon>
        <taxon>Actinomycetota</taxon>
        <taxon>Actinomycetes</taxon>
        <taxon>Streptosporangiales</taxon>
        <taxon>Streptosporangiaceae</taxon>
        <taxon>Microtetraspora</taxon>
    </lineage>
</organism>
<dbReference type="Gene3D" id="3.30.420.40">
    <property type="match status" value="2"/>
</dbReference>
<gene>
    <name evidence="2" type="ORF">ACFY05_28600</name>
</gene>